<accession>A0A3N0YN51</accession>
<organism evidence="2 3">
    <name type="scientific">Anabarilius grahami</name>
    <name type="common">Kanglang fish</name>
    <name type="synonym">Barilius grahami</name>
    <dbReference type="NCBI Taxonomy" id="495550"/>
    <lineage>
        <taxon>Eukaryota</taxon>
        <taxon>Metazoa</taxon>
        <taxon>Chordata</taxon>
        <taxon>Craniata</taxon>
        <taxon>Vertebrata</taxon>
        <taxon>Euteleostomi</taxon>
        <taxon>Actinopterygii</taxon>
        <taxon>Neopterygii</taxon>
        <taxon>Teleostei</taxon>
        <taxon>Ostariophysi</taxon>
        <taxon>Cypriniformes</taxon>
        <taxon>Xenocyprididae</taxon>
        <taxon>Xenocypridinae</taxon>
        <taxon>Xenocypridinae incertae sedis</taxon>
        <taxon>Anabarilius</taxon>
    </lineage>
</organism>
<name>A0A3N0YN51_ANAGA</name>
<dbReference type="Proteomes" id="UP000281406">
    <property type="component" value="Unassembled WGS sequence"/>
</dbReference>
<dbReference type="OrthoDB" id="10647492at2759"/>
<proteinExistence type="predicted"/>
<evidence type="ECO:0000313" key="2">
    <source>
        <dbReference type="EMBL" id="ROL47311.1"/>
    </source>
</evidence>
<feature type="region of interest" description="Disordered" evidence="1">
    <location>
        <begin position="146"/>
        <end position="197"/>
    </location>
</feature>
<dbReference type="EMBL" id="RJVU01035834">
    <property type="protein sequence ID" value="ROL47311.1"/>
    <property type="molecule type" value="Genomic_DNA"/>
</dbReference>
<protein>
    <submittedName>
        <fullName evidence="2">Uncharacterized protein</fullName>
    </submittedName>
</protein>
<reference evidence="2 3" key="1">
    <citation type="submission" date="2018-10" db="EMBL/GenBank/DDBJ databases">
        <title>Genome assembly for a Yunnan-Guizhou Plateau 3E fish, Anabarilius grahami (Regan), and its evolutionary and genetic applications.</title>
        <authorList>
            <person name="Jiang W."/>
        </authorList>
    </citation>
    <scope>NUCLEOTIDE SEQUENCE [LARGE SCALE GENOMIC DNA]</scope>
    <source>
        <strain evidence="2">AG-KIZ</strain>
        <tissue evidence="2">Muscle</tissue>
    </source>
</reference>
<dbReference type="AlphaFoldDB" id="A0A3N0YN51"/>
<gene>
    <name evidence="2" type="ORF">DPX16_16899</name>
</gene>
<comment type="caution">
    <text evidence="2">The sequence shown here is derived from an EMBL/GenBank/DDBJ whole genome shotgun (WGS) entry which is preliminary data.</text>
</comment>
<evidence type="ECO:0000256" key="1">
    <source>
        <dbReference type="SAM" id="MobiDB-lite"/>
    </source>
</evidence>
<sequence>MCGDQGGREPGGNGARPVARELTSYTCEARRPRVSHGGALLNVRRFPPPSSHIYELCYIGAETREEGGTCCRRALVAEGDRGAAESLAVFTPALPEAVVLEPGERWDGDPDAVLLGRGGVAAVQEGVEESPPSAVLLGRGGVAAVQEGAEESPPSAVGRSLLPSAMKGRSRGRGTRCRLPGGGRGSGRPPRKSLSAG</sequence>
<keyword evidence="3" id="KW-1185">Reference proteome</keyword>
<evidence type="ECO:0000313" key="3">
    <source>
        <dbReference type="Proteomes" id="UP000281406"/>
    </source>
</evidence>